<dbReference type="EMBL" id="JAEPRE010000258">
    <property type="protein sequence ID" value="KAG2229609.1"/>
    <property type="molecule type" value="Genomic_DNA"/>
</dbReference>
<proteinExistence type="predicted"/>
<dbReference type="Proteomes" id="UP000613177">
    <property type="component" value="Unassembled WGS sequence"/>
</dbReference>
<evidence type="ECO:0000313" key="2">
    <source>
        <dbReference type="Proteomes" id="UP000613177"/>
    </source>
</evidence>
<accession>A0A8H7SHM4</accession>
<gene>
    <name evidence="1" type="ORF">INT48_007033</name>
</gene>
<dbReference type="AlphaFoldDB" id="A0A8H7SHM4"/>
<sequence>MIIPVVSGKLAFDESNEPFFIFQGVEYQDADKVSPWQTFAHIEALEWERKSQEDTLRWWQFAVVHQDN</sequence>
<organism evidence="1 2">
    <name type="scientific">Thamnidium elegans</name>
    <dbReference type="NCBI Taxonomy" id="101142"/>
    <lineage>
        <taxon>Eukaryota</taxon>
        <taxon>Fungi</taxon>
        <taxon>Fungi incertae sedis</taxon>
        <taxon>Mucoromycota</taxon>
        <taxon>Mucoromycotina</taxon>
        <taxon>Mucoromycetes</taxon>
        <taxon>Mucorales</taxon>
        <taxon>Mucorineae</taxon>
        <taxon>Mucoraceae</taxon>
        <taxon>Thamnidium</taxon>
    </lineage>
</organism>
<comment type="caution">
    <text evidence="1">The sequence shown here is derived from an EMBL/GenBank/DDBJ whole genome shotgun (WGS) entry which is preliminary data.</text>
</comment>
<protein>
    <submittedName>
        <fullName evidence="1">Uncharacterized protein</fullName>
    </submittedName>
</protein>
<evidence type="ECO:0000313" key="1">
    <source>
        <dbReference type="EMBL" id="KAG2229609.1"/>
    </source>
</evidence>
<name>A0A8H7SHM4_9FUNG</name>
<keyword evidence="2" id="KW-1185">Reference proteome</keyword>
<reference evidence="1" key="1">
    <citation type="submission" date="2021-01" db="EMBL/GenBank/DDBJ databases">
        <title>Metabolic potential, ecology and presence of endohyphal bacteria is reflected in genomic diversity of Mucoromycotina.</title>
        <authorList>
            <person name="Muszewska A."/>
            <person name="Okrasinska A."/>
            <person name="Steczkiewicz K."/>
            <person name="Drgas O."/>
            <person name="Orlowska M."/>
            <person name="Perlinska-Lenart U."/>
            <person name="Aleksandrzak-Piekarczyk T."/>
            <person name="Szatraj K."/>
            <person name="Zielenkiewicz U."/>
            <person name="Pilsyk S."/>
            <person name="Malc E."/>
            <person name="Mieczkowski P."/>
            <person name="Kruszewska J.S."/>
            <person name="Biernat P."/>
            <person name="Pawlowska J."/>
        </authorList>
    </citation>
    <scope>NUCLEOTIDE SEQUENCE</scope>
    <source>
        <strain evidence="1">WA0000018081</strain>
    </source>
</reference>